<evidence type="ECO:0000313" key="3">
    <source>
        <dbReference type="EMBL" id="MFC5909359.1"/>
    </source>
</evidence>
<keyword evidence="2" id="KW-0812">Transmembrane</keyword>
<organism evidence="3 4">
    <name type="scientific">Streptacidiphilus monticola</name>
    <dbReference type="NCBI Taxonomy" id="2161674"/>
    <lineage>
        <taxon>Bacteria</taxon>
        <taxon>Bacillati</taxon>
        <taxon>Actinomycetota</taxon>
        <taxon>Actinomycetes</taxon>
        <taxon>Kitasatosporales</taxon>
        <taxon>Streptomycetaceae</taxon>
        <taxon>Streptacidiphilus</taxon>
    </lineage>
</organism>
<keyword evidence="2" id="KW-1133">Transmembrane helix</keyword>
<keyword evidence="4" id="KW-1185">Reference proteome</keyword>
<sequence>MTPSPERRISRRPVFVDASGRRQRRVRRLGRLLVVPAVAYLGLLVSTLLGGPTVHSPYLPLPDPPGAAHHPAPVRNHGRGSPSAGPGGAAAGTTTRPVPGTSAAPPRPTAAGSTPAATVPARAHGSSSAHARATASHGSTRTATPPGSTRRATPTRKA</sequence>
<name>A0ABW1G3N6_9ACTN</name>
<accession>A0ABW1G3N6</accession>
<evidence type="ECO:0000313" key="4">
    <source>
        <dbReference type="Proteomes" id="UP001596174"/>
    </source>
</evidence>
<dbReference type="Proteomes" id="UP001596174">
    <property type="component" value="Unassembled WGS sequence"/>
</dbReference>
<dbReference type="RefSeq" id="WP_380585083.1">
    <property type="nucleotide sequence ID" value="NZ_JBHSQJ010000079.1"/>
</dbReference>
<reference evidence="4" key="1">
    <citation type="journal article" date="2019" name="Int. J. Syst. Evol. Microbiol.">
        <title>The Global Catalogue of Microorganisms (GCM) 10K type strain sequencing project: providing services to taxonomists for standard genome sequencing and annotation.</title>
        <authorList>
            <consortium name="The Broad Institute Genomics Platform"/>
            <consortium name="The Broad Institute Genome Sequencing Center for Infectious Disease"/>
            <person name="Wu L."/>
            <person name="Ma J."/>
        </authorList>
    </citation>
    <scope>NUCLEOTIDE SEQUENCE [LARGE SCALE GENOMIC DNA]</scope>
    <source>
        <strain evidence="4">JCM 4816</strain>
    </source>
</reference>
<feature type="compositionally biased region" description="Low complexity" evidence="1">
    <location>
        <begin position="121"/>
        <end position="140"/>
    </location>
</feature>
<gene>
    <name evidence="3" type="ORF">ACFP3V_19340</name>
</gene>
<feature type="transmembrane region" description="Helical" evidence="2">
    <location>
        <begin position="29"/>
        <end position="49"/>
    </location>
</feature>
<dbReference type="EMBL" id="JBHSQJ010000079">
    <property type="protein sequence ID" value="MFC5909359.1"/>
    <property type="molecule type" value="Genomic_DNA"/>
</dbReference>
<feature type="region of interest" description="Disordered" evidence="1">
    <location>
        <begin position="59"/>
        <end position="158"/>
    </location>
</feature>
<comment type="caution">
    <text evidence="3">The sequence shown here is derived from an EMBL/GenBank/DDBJ whole genome shotgun (WGS) entry which is preliminary data.</text>
</comment>
<keyword evidence="2" id="KW-0472">Membrane</keyword>
<feature type="compositionally biased region" description="Polar residues" evidence="1">
    <location>
        <begin position="141"/>
        <end position="152"/>
    </location>
</feature>
<feature type="compositionally biased region" description="Low complexity" evidence="1">
    <location>
        <begin position="66"/>
        <end position="84"/>
    </location>
</feature>
<protein>
    <submittedName>
        <fullName evidence="3">Uncharacterized protein</fullName>
    </submittedName>
</protein>
<feature type="compositionally biased region" description="Low complexity" evidence="1">
    <location>
        <begin position="91"/>
        <end position="101"/>
    </location>
</feature>
<evidence type="ECO:0000256" key="1">
    <source>
        <dbReference type="SAM" id="MobiDB-lite"/>
    </source>
</evidence>
<proteinExistence type="predicted"/>
<evidence type="ECO:0000256" key="2">
    <source>
        <dbReference type="SAM" id="Phobius"/>
    </source>
</evidence>